<evidence type="ECO:0000256" key="4">
    <source>
        <dbReference type="ARBA" id="ARBA00010617"/>
    </source>
</evidence>
<dbReference type="Gene3D" id="1.10.630.10">
    <property type="entry name" value="Cytochrome P450"/>
    <property type="match status" value="1"/>
</dbReference>
<comment type="subcellular location">
    <subcellularLocation>
        <location evidence="2">Membrane</location>
    </subcellularLocation>
</comment>
<dbReference type="InterPro" id="IPR036396">
    <property type="entry name" value="Cyt_P450_sf"/>
</dbReference>
<comment type="pathway">
    <text evidence="3">Secondary metabolite biosynthesis; terpenoid biosynthesis.</text>
</comment>
<keyword evidence="11 14" id="KW-0503">Monooxygenase</keyword>
<dbReference type="InterPro" id="IPR002401">
    <property type="entry name" value="Cyt_P450_E_grp-I"/>
</dbReference>
<evidence type="ECO:0000256" key="7">
    <source>
        <dbReference type="ARBA" id="ARBA00022723"/>
    </source>
</evidence>
<evidence type="ECO:0000256" key="13">
    <source>
        <dbReference type="PIRSR" id="PIRSR602401-1"/>
    </source>
</evidence>
<gene>
    <name evidence="15" type="ORF">IW261DRAFT_653007</name>
</gene>
<keyword evidence="16" id="KW-1185">Reference proteome</keyword>
<dbReference type="Proteomes" id="UP001175227">
    <property type="component" value="Unassembled WGS sequence"/>
</dbReference>
<feature type="binding site" description="axial binding residue" evidence="13">
    <location>
        <position position="450"/>
    </location>
    <ligand>
        <name>heme</name>
        <dbReference type="ChEBI" id="CHEBI:30413"/>
    </ligand>
    <ligandPart>
        <name>Fe</name>
        <dbReference type="ChEBI" id="CHEBI:18248"/>
    </ligandPart>
</feature>
<evidence type="ECO:0000256" key="8">
    <source>
        <dbReference type="ARBA" id="ARBA00022989"/>
    </source>
</evidence>
<dbReference type="Pfam" id="PF00067">
    <property type="entry name" value="p450"/>
    <property type="match status" value="1"/>
</dbReference>
<evidence type="ECO:0000313" key="16">
    <source>
        <dbReference type="Proteomes" id="UP001175227"/>
    </source>
</evidence>
<keyword evidence="10 13" id="KW-0408">Iron</keyword>
<comment type="cofactor">
    <cofactor evidence="1 13">
        <name>heme</name>
        <dbReference type="ChEBI" id="CHEBI:30413"/>
    </cofactor>
</comment>
<dbReference type="PANTHER" id="PTHR24305:SF166">
    <property type="entry name" value="CYTOCHROME P450 12A4, MITOCHONDRIAL-RELATED"/>
    <property type="match status" value="1"/>
</dbReference>
<dbReference type="PANTHER" id="PTHR24305">
    <property type="entry name" value="CYTOCHROME P450"/>
    <property type="match status" value="1"/>
</dbReference>
<dbReference type="InterPro" id="IPR001128">
    <property type="entry name" value="Cyt_P450"/>
</dbReference>
<dbReference type="AlphaFoldDB" id="A0AA39TGP3"/>
<dbReference type="PRINTS" id="PR00385">
    <property type="entry name" value="P450"/>
</dbReference>
<keyword evidence="7 13" id="KW-0479">Metal-binding</keyword>
<evidence type="ECO:0000256" key="5">
    <source>
        <dbReference type="ARBA" id="ARBA00022617"/>
    </source>
</evidence>
<keyword evidence="5 13" id="KW-0349">Heme</keyword>
<evidence type="ECO:0000256" key="10">
    <source>
        <dbReference type="ARBA" id="ARBA00023004"/>
    </source>
</evidence>
<comment type="caution">
    <text evidence="15">The sequence shown here is derived from an EMBL/GenBank/DDBJ whole genome shotgun (WGS) entry which is preliminary data.</text>
</comment>
<dbReference type="GO" id="GO:0016705">
    <property type="term" value="F:oxidoreductase activity, acting on paired donors, with incorporation or reduction of molecular oxygen"/>
    <property type="evidence" value="ECO:0007669"/>
    <property type="project" value="InterPro"/>
</dbReference>
<protein>
    <submittedName>
        <fullName evidence="15">Cytochrome P450</fullName>
    </submittedName>
</protein>
<keyword evidence="6" id="KW-0812">Transmembrane</keyword>
<dbReference type="PROSITE" id="PS00086">
    <property type="entry name" value="CYTOCHROME_P450"/>
    <property type="match status" value="1"/>
</dbReference>
<dbReference type="GO" id="GO:0004497">
    <property type="term" value="F:monooxygenase activity"/>
    <property type="evidence" value="ECO:0007669"/>
    <property type="project" value="UniProtKB-KW"/>
</dbReference>
<accession>A0AA39TGP3</accession>
<dbReference type="InterPro" id="IPR017972">
    <property type="entry name" value="Cyt_P450_CS"/>
</dbReference>
<evidence type="ECO:0000256" key="3">
    <source>
        <dbReference type="ARBA" id="ARBA00004721"/>
    </source>
</evidence>
<keyword evidence="12" id="KW-0472">Membrane</keyword>
<keyword evidence="9 14" id="KW-0560">Oxidoreductase</keyword>
<evidence type="ECO:0000256" key="11">
    <source>
        <dbReference type="ARBA" id="ARBA00023033"/>
    </source>
</evidence>
<dbReference type="GO" id="GO:0005506">
    <property type="term" value="F:iron ion binding"/>
    <property type="evidence" value="ECO:0007669"/>
    <property type="project" value="InterPro"/>
</dbReference>
<organism evidence="15 16">
    <name type="scientific">Armillaria novae-zelandiae</name>
    <dbReference type="NCBI Taxonomy" id="153914"/>
    <lineage>
        <taxon>Eukaryota</taxon>
        <taxon>Fungi</taxon>
        <taxon>Dikarya</taxon>
        <taxon>Basidiomycota</taxon>
        <taxon>Agaricomycotina</taxon>
        <taxon>Agaricomycetes</taxon>
        <taxon>Agaricomycetidae</taxon>
        <taxon>Agaricales</taxon>
        <taxon>Marasmiineae</taxon>
        <taxon>Physalacriaceae</taxon>
        <taxon>Armillaria</taxon>
    </lineage>
</organism>
<evidence type="ECO:0000256" key="1">
    <source>
        <dbReference type="ARBA" id="ARBA00001971"/>
    </source>
</evidence>
<dbReference type="PRINTS" id="PR00463">
    <property type="entry name" value="EP450I"/>
</dbReference>
<keyword evidence="8" id="KW-1133">Transmembrane helix</keyword>
<comment type="similarity">
    <text evidence="4 14">Belongs to the cytochrome P450 family.</text>
</comment>
<evidence type="ECO:0000256" key="2">
    <source>
        <dbReference type="ARBA" id="ARBA00004370"/>
    </source>
</evidence>
<dbReference type="SUPFAM" id="SSF48264">
    <property type="entry name" value="Cytochrome P450"/>
    <property type="match status" value="1"/>
</dbReference>
<sequence length="516" mass="58762">MLWLPLLLAAAFILHRVLRFLVLLRRHKSTKGCRLLFDPFSFPGNVIPTTWWNLGFRWTWIYRRTAHFEHAYDLTTIIPVFGNPYYVGASVDIAKQVWGNELKMNLAKPQDFTTERIFGSSIASAQGADWSRHRRAVAPSFNTAMYSRVVEESDVVYRDMVSKEAWEEKNNVVVADLDRILRRFALVMICRCGFGMPVEWTQGRDHSELSTFDRELSVAARTIILRLILPGWVWKLPIQSLRSILQSWKNVLFLMTSIAARRQTEFALEKNFGDGNITDLLTKLVSATDDGNKYALEPAEVTADMMALLFAGNETTSSALFSTITLLAFHPDEQEKAYQEILREAPCKEGLNLSIISNLKHPFACFNEAHRLVPATINLPRVTTEDTPIHSFRPVERDLIIPKGSRIVIDIVSVLHNPHDFPEPEKYIPSRWYDATEHDFLMFGFGPRVCLGRRFAQTEAVCFLAHFLRDWKVEVVLEAGETAAQAWNRIAADATLRGTAFSLGSVPIKFIARDSN</sequence>
<evidence type="ECO:0000256" key="12">
    <source>
        <dbReference type="ARBA" id="ARBA00023136"/>
    </source>
</evidence>
<dbReference type="EMBL" id="JAUEPR010000003">
    <property type="protein sequence ID" value="KAK0487886.1"/>
    <property type="molecule type" value="Genomic_DNA"/>
</dbReference>
<proteinExistence type="inferred from homology"/>
<evidence type="ECO:0000313" key="15">
    <source>
        <dbReference type="EMBL" id="KAK0487886.1"/>
    </source>
</evidence>
<evidence type="ECO:0000256" key="6">
    <source>
        <dbReference type="ARBA" id="ARBA00022692"/>
    </source>
</evidence>
<evidence type="ECO:0000256" key="9">
    <source>
        <dbReference type="ARBA" id="ARBA00023002"/>
    </source>
</evidence>
<dbReference type="GO" id="GO:0020037">
    <property type="term" value="F:heme binding"/>
    <property type="evidence" value="ECO:0007669"/>
    <property type="project" value="InterPro"/>
</dbReference>
<reference evidence="15" key="1">
    <citation type="submission" date="2023-06" db="EMBL/GenBank/DDBJ databases">
        <authorList>
            <consortium name="Lawrence Berkeley National Laboratory"/>
            <person name="Ahrendt S."/>
            <person name="Sahu N."/>
            <person name="Indic B."/>
            <person name="Wong-Bajracharya J."/>
            <person name="Merenyi Z."/>
            <person name="Ke H.-M."/>
            <person name="Monk M."/>
            <person name="Kocsube S."/>
            <person name="Drula E."/>
            <person name="Lipzen A."/>
            <person name="Balint B."/>
            <person name="Henrissat B."/>
            <person name="Andreopoulos B."/>
            <person name="Martin F.M."/>
            <person name="Harder C.B."/>
            <person name="Rigling D."/>
            <person name="Ford K.L."/>
            <person name="Foster G.D."/>
            <person name="Pangilinan J."/>
            <person name="Papanicolaou A."/>
            <person name="Barry K."/>
            <person name="LaButti K."/>
            <person name="Viragh M."/>
            <person name="Koriabine M."/>
            <person name="Yan M."/>
            <person name="Riley R."/>
            <person name="Champramary S."/>
            <person name="Plett K.L."/>
            <person name="Tsai I.J."/>
            <person name="Slot J."/>
            <person name="Sipos G."/>
            <person name="Plett J."/>
            <person name="Nagy L.G."/>
            <person name="Grigoriev I.V."/>
        </authorList>
    </citation>
    <scope>NUCLEOTIDE SEQUENCE</scope>
    <source>
        <strain evidence="15">ICMP 16352</strain>
    </source>
</reference>
<evidence type="ECO:0000256" key="14">
    <source>
        <dbReference type="RuleBase" id="RU000461"/>
    </source>
</evidence>
<dbReference type="InterPro" id="IPR050121">
    <property type="entry name" value="Cytochrome_P450_monoxygenase"/>
</dbReference>
<name>A0AA39TGP3_9AGAR</name>
<dbReference type="GO" id="GO:0016020">
    <property type="term" value="C:membrane"/>
    <property type="evidence" value="ECO:0007669"/>
    <property type="project" value="UniProtKB-SubCell"/>
</dbReference>